<accession>A0A0C3F2V4</accession>
<evidence type="ECO:0000313" key="2">
    <source>
        <dbReference type="Proteomes" id="UP000054166"/>
    </source>
</evidence>
<reference evidence="1 2" key="1">
    <citation type="submission" date="2014-04" db="EMBL/GenBank/DDBJ databases">
        <authorList>
            <consortium name="DOE Joint Genome Institute"/>
            <person name="Kuo A."/>
            <person name="Tarkka M."/>
            <person name="Buscot F."/>
            <person name="Kohler A."/>
            <person name="Nagy L.G."/>
            <person name="Floudas D."/>
            <person name="Copeland A."/>
            <person name="Barry K.W."/>
            <person name="Cichocki N."/>
            <person name="Veneault-Fourrey C."/>
            <person name="LaButti K."/>
            <person name="Lindquist E.A."/>
            <person name="Lipzen A."/>
            <person name="Lundell T."/>
            <person name="Morin E."/>
            <person name="Murat C."/>
            <person name="Sun H."/>
            <person name="Tunlid A."/>
            <person name="Henrissat B."/>
            <person name="Grigoriev I.V."/>
            <person name="Hibbett D.S."/>
            <person name="Martin F."/>
            <person name="Nordberg H.P."/>
            <person name="Cantor M.N."/>
            <person name="Hua S.X."/>
        </authorList>
    </citation>
    <scope>NUCLEOTIDE SEQUENCE [LARGE SCALE GENOMIC DNA]</scope>
    <source>
        <strain evidence="1 2">F 1598</strain>
    </source>
</reference>
<keyword evidence="2" id="KW-1185">Reference proteome</keyword>
<proteinExistence type="predicted"/>
<dbReference type="HOGENOM" id="CLU_943699_0_0_1"/>
<sequence>MIANGPHPSFSDNLPINWPNKQTGLRVVIQPSSEEVQSIEDVFTRVNSSDSADLVVRRIGSATFQFKRLDPLISKWAQSINVTLKLGLSEVLQEVSHFNFHLYRHNNAKFLQHEVEVVLHRLAHNVDSDEEMYVRDGEFDMPLFSNRGNTIFVQSQRDNSVFYGLTVKNYSSHNLFPYLVYFDPSDYSIQFWYHPPSATMPVPLPARHGDGSPSELPVGYGEANADAFEFWVPDGVASDVGFLRLFVTATYIDMTVLEQSSPFFASRGAKKTRPPPLDVWGAWTYVLRTEDSKKQ</sequence>
<gene>
    <name evidence="1" type="ORF">PILCRDRAFT_709573</name>
</gene>
<name>A0A0C3F2V4_PILCF</name>
<dbReference type="OrthoDB" id="3223806at2759"/>
<dbReference type="EMBL" id="KN833064">
    <property type="protein sequence ID" value="KIM74241.1"/>
    <property type="molecule type" value="Genomic_DNA"/>
</dbReference>
<dbReference type="AlphaFoldDB" id="A0A0C3F2V4"/>
<dbReference type="InParanoid" id="A0A0C3F2V4"/>
<protein>
    <submittedName>
        <fullName evidence="1">Uncharacterized protein</fullName>
    </submittedName>
</protein>
<organism evidence="1 2">
    <name type="scientific">Piloderma croceum (strain F 1598)</name>
    <dbReference type="NCBI Taxonomy" id="765440"/>
    <lineage>
        <taxon>Eukaryota</taxon>
        <taxon>Fungi</taxon>
        <taxon>Dikarya</taxon>
        <taxon>Basidiomycota</taxon>
        <taxon>Agaricomycotina</taxon>
        <taxon>Agaricomycetes</taxon>
        <taxon>Agaricomycetidae</taxon>
        <taxon>Atheliales</taxon>
        <taxon>Atheliaceae</taxon>
        <taxon>Piloderma</taxon>
    </lineage>
</organism>
<reference evidence="2" key="2">
    <citation type="submission" date="2015-01" db="EMBL/GenBank/DDBJ databases">
        <title>Evolutionary Origins and Diversification of the Mycorrhizal Mutualists.</title>
        <authorList>
            <consortium name="DOE Joint Genome Institute"/>
            <consortium name="Mycorrhizal Genomics Consortium"/>
            <person name="Kohler A."/>
            <person name="Kuo A."/>
            <person name="Nagy L.G."/>
            <person name="Floudas D."/>
            <person name="Copeland A."/>
            <person name="Barry K.W."/>
            <person name="Cichocki N."/>
            <person name="Veneault-Fourrey C."/>
            <person name="LaButti K."/>
            <person name="Lindquist E.A."/>
            <person name="Lipzen A."/>
            <person name="Lundell T."/>
            <person name="Morin E."/>
            <person name="Murat C."/>
            <person name="Riley R."/>
            <person name="Ohm R."/>
            <person name="Sun H."/>
            <person name="Tunlid A."/>
            <person name="Henrissat B."/>
            <person name="Grigoriev I.V."/>
            <person name="Hibbett D.S."/>
            <person name="Martin F."/>
        </authorList>
    </citation>
    <scope>NUCLEOTIDE SEQUENCE [LARGE SCALE GENOMIC DNA]</scope>
    <source>
        <strain evidence="2">F 1598</strain>
    </source>
</reference>
<dbReference type="Proteomes" id="UP000054166">
    <property type="component" value="Unassembled WGS sequence"/>
</dbReference>
<evidence type="ECO:0000313" key="1">
    <source>
        <dbReference type="EMBL" id="KIM74241.1"/>
    </source>
</evidence>